<feature type="region of interest" description="Disordered" evidence="1">
    <location>
        <begin position="81"/>
        <end position="120"/>
    </location>
</feature>
<feature type="compositionally biased region" description="Low complexity" evidence="1">
    <location>
        <begin position="87"/>
        <end position="110"/>
    </location>
</feature>
<evidence type="ECO:0000313" key="2">
    <source>
        <dbReference type="EMBL" id="KAE9158751.1"/>
    </source>
</evidence>
<reference evidence="2 3" key="1">
    <citation type="submission" date="2018-08" db="EMBL/GenBank/DDBJ databases">
        <title>Genomic investigation of the strawberry pathogen Phytophthora fragariae indicates pathogenicity is determined by transcriptional variation in three key races.</title>
        <authorList>
            <person name="Adams T.M."/>
            <person name="Armitage A.D."/>
            <person name="Sobczyk M.K."/>
            <person name="Bates H.J."/>
            <person name="Dunwell J.M."/>
            <person name="Nellist C.F."/>
            <person name="Harrison R.J."/>
        </authorList>
    </citation>
    <scope>NUCLEOTIDE SEQUENCE [LARGE SCALE GENOMIC DNA]</scope>
    <source>
        <strain evidence="2 3">NOV-27</strain>
    </source>
</reference>
<name>A0A6A3V4T1_9STRA</name>
<accession>A0A6A3V4T1</accession>
<feature type="compositionally biased region" description="Acidic residues" evidence="1">
    <location>
        <begin position="111"/>
        <end position="120"/>
    </location>
</feature>
<evidence type="ECO:0000256" key="1">
    <source>
        <dbReference type="SAM" id="MobiDB-lite"/>
    </source>
</evidence>
<dbReference type="EMBL" id="QXGB01007717">
    <property type="protein sequence ID" value="KAE9158751.1"/>
    <property type="molecule type" value="Genomic_DNA"/>
</dbReference>
<proteinExistence type="predicted"/>
<organism evidence="2 3">
    <name type="scientific">Phytophthora fragariae</name>
    <dbReference type="NCBI Taxonomy" id="53985"/>
    <lineage>
        <taxon>Eukaryota</taxon>
        <taxon>Sar</taxon>
        <taxon>Stramenopiles</taxon>
        <taxon>Oomycota</taxon>
        <taxon>Peronosporomycetes</taxon>
        <taxon>Peronosporales</taxon>
        <taxon>Peronosporaceae</taxon>
        <taxon>Phytophthora</taxon>
    </lineage>
</organism>
<evidence type="ECO:0000313" key="3">
    <source>
        <dbReference type="Proteomes" id="UP000433483"/>
    </source>
</evidence>
<gene>
    <name evidence="2" type="ORF">PF005_g32319</name>
</gene>
<dbReference type="AlphaFoldDB" id="A0A6A3V4T1"/>
<comment type="caution">
    <text evidence="2">The sequence shown here is derived from an EMBL/GenBank/DDBJ whole genome shotgun (WGS) entry which is preliminary data.</text>
</comment>
<keyword evidence="3" id="KW-1185">Reference proteome</keyword>
<dbReference type="Proteomes" id="UP000433483">
    <property type="component" value="Unassembled WGS sequence"/>
</dbReference>
<sequence>MADPDRKVKVPVRAAPVPTLSRKISRSHADFDATVARFATFFLALLASAGASPGTAFGVARLLVRSGAASVVCLAGAVVHGSPEPVTSTTSGGATAAAAGGSSLSVGAESALDDGELGEA</sequence>
<protein>
    <submittedName>
        <fullName evidence="2">Uncharacterized protein</fullName>
    </submittedName>
</protein>